<accession>A0A6N2N1X0</accession>
<dbReference type="AlphaFoldDB" id="A0A6N2N1X0"/>
<sequence length="65" mass="7491">MWMPYLNKILVITPAICTSGINIWTSMIPSRFLRLDTCNMSNMPNKLKILLASCYEKVEMPHCTL</sequence>
<protein>
    <submittedName>
        <fullName evidence="1">Uncharacterized protein</fullName>
    </submittedName>
</protein>
<reference evidence="1" key="1">
    <citation type="submission" date="2019-03" db="EMBL/GenBank/DDBJ databases">
        <authorList>
            <person name="Mank J."/>
            <person name="Almeida P."/>
        </authorList>
    </citation>
    <scope>NUCLEOTIDE SEQUENCE</scope>
    <source>
        <strain evidence="1">78183</strain>
    </source>
</reference>
<dbReference type="EMBL" id="CAADRP010002040">
    <property type="protein sequence ID" value="VFU59708.1"/>
    <property type="molecule type" value="Genomic_DNA"/>
</dbReference>
<name>A0A6N2N1X0_SALVM</name>
<proteinExistence type="predicted"/>
<evidence type="ECO:0000313" key="1">
    <source>
        <dbReference type="EMBL" id="VFU59708.1"/>
    </source>
</evidence>
<gene>
    <name evidence="1" type="ORF">SVIM_LOCUS440141</name>
</gene>
<organism evidence="1">
    <name type="scientific">Salix viminalis</name>
    <name type="common">Common osier</name>
    <name type="synonym">Basket willow</name>
    <dbReference type="NCBI Taxonomy" id="40686"/>
    <lineage>
        <taxon>Eukaryota</taxon>
        <taxon>Viridiplantae</taxon>
        <taxon>Streptophyta</taxon>
        <taxon>Embryophyta</taxon>
        <taxon>Tracheophyta</taxon>
        <taxon>Spermatophyta</taxon>
        <taxon>Magnoliopsida</taxon>
        <taxon>eudicotyledons</taxon>
        <taxon>Gunneridae</taxon>
        <taxon>Pentapetalae</taxon>
        <taxon>rosids</taxon>
        <taxon>fabids</taxon>
        <taxon>Malpighiales</taxon>
        <taxon>Salicaceae</taxon>
        <taxon>Saliceae</taxon>
        <taxon>Salix</taxon>
    </lineage>
</organism>